<evidence type="ECO:0000313" key="2">
    <source>
        <dbReference type="Proteomes" id="UP000259610"/>
    </source>
</evidence>
<name>A0A3B9GVI9_9PROT</name>
<dbReference type="EMBL" id="DMAN01000105">
    <property type="protein sequence ID" value="HAE26475.1"/>
    <property type="molecule type" value="Genomic_DNA"/>
</dbReference>
<evidence type="ECO:0008006" key="3">
    <source>
        <dbReference type="Google" id="ProtNLM"/>
    </source>
</evidence>
<dbReference type="SUPFAM" id="SSF56399">
    <property type="entry name" value="ADP-ribosylation"/>
    <property type="match status" value="1"/>
</dbReference>
<gene>
    <name evidence="1" type="ORF">DCG58_04895</name>
</gene>
<protein>
    <recommendedName>
        <fullName evidence="3">DUF3990 domain-containing protein</fullName>
    </recommendedName>
</protein>
<dbReference type="RefSeq" id="WP_272987491.1">
    <property type="nucleotide sequence ID" value="NZ_CAJWRG010000075.1"/>
</dbReference>
<dbReference type="AlphaFoldDB" id="A0A3B9GVI9"/>
<dbReference type="Proteomes" id="UP000259610">
    <property type="component" value="Unassembled WGS sequence"/>
</dbReference>
<organism evidence="1 2">
    <name type="scientific">Hyphomonas adhaerens</name>
    <dbReference type="NCBI Taxonomy" id="81029"/>
    <lineage>
        <taxon>Bacteria</taxon>
        <taxon>Pseudomonadati</taxon>
        <taxon>Pseudomonadota</taxon>
        <taxon>Alphaproteobacteria</taxon>
        <taxon>Hyphomonadales</taxon>
        <taxon>Hyphomonadaceae</taxon>
        <taxon>Hyphomonas</taxon>
    </lineage>
</organism>
<sequence>MHELAPGLLLGYHGCDANVAEHLISGAGFRTSENKYDWLGHGIYFWESNPKRALDFASELATRERSSVQTPDLVGAVIGLGFCLDLTTKAGLDTVASAYRELHKVVETAGDDIQLPKNHPDLLRRYLDCAVINHLHQIREDAGERPFDSVRGVFIEGEELYPTSGFHHKTHIQIAIRSTECIKGVFRVRPQDTE</sequence>
<comment type="caution">
    <text evidence="1">The sequence shown here is derived from an EMBL/GenBank/DDBJ whole genome shotgun (WGS) entry which is preliminary data.</text>
</comment>
<evidence type="ECO:0000313" key="1">
    <source>
        <dbReference type="EMBL" id="HAE26475.1"/>
    </source>
</evidence>
<accession>A0A3B9GVI9</accession>
<reference evidence="1 2" key="1">
    <citation type="journal article" date="2018" name="Nat. Biotechnol.">
        <title>A standardized bacterial taxonomy based on genome phylogeny substantially revises the tree of life.</title>
        <authorList>
            <person name="Parks D.H."/>
            <person name="Chuvochina M."/>
            <person name="Waite D.W."/>
            <person name="Rinke C."/>
            <person name="Skarshewski A."/>
            <person name="Chaumeil P.A."/>
            <person name="Hugenholtz P."/>
        </authorList>
    </citation>
    <scope>NUCLEOTIDE SEQUENCE [LARGE SCALE GENOMIC DNA]</scope>
    <source>
        <strain evidence="1">UBA8733</strain>
    </source>
</reference>
<proteinExistence type="predicted"/>